<feature type="transmembrane region" description="Helical" evidence="1">
    <location>
        <begin position="478"/>
        <end position="508"/>
    </location>
</feature>
<reference evidence="3" key="3">
    <citation type="submission" date="2016-02" db="EMBL/GenBank/DDBJ databases">
        <title>Draft genome of pathogenic Streptomyces sp. in Japan.</title>
        <authorList>
            <person name="Tomihama T."/>
            <person name="Ikenaga M."/>
            <person name="Sakai M."/>
            <person name="Okubo T."/>
            <person name="Ikeda S."/>
        </authorList>
    </citation>
    <scope>NUCLEOTIDE SEQUENCE [LARGE SCALE GENOMIC DNA]</scope>
    <source>
        <strain evidence="3">S58</strain>
    </source>
</reference>
<organism evidence="2 3">
    <name type="scientific">Streptomyces scabiei</name>
    <dbReference type="NCBI Taxonomy" id="1930"/>
    <lineage>
        <taxon>Bacteria</taxon>
        <taxon>Bacillati</taxon>
        <taxon>Actinomycetota</taxon>
        <taxon>Actinomycetes</taxon>
        <taxon>Kitasatosporales</taxon>
        <taxon>Streptomycetaceae</taxon>
        <taxon>Streptomyces</taxon>
    </lineage>
</organism>
<accession>A0A124C4G5</accession>
<proteinExistence type="predicted"/>
<keyword evidence="1" id="KW-0812">Transmembrane</keyword>
<dbReference type="RefSeq" id="WP_059081847.1">
    <property type="nucleotide sequence ID" value="NZ_BCMM01000022.1"/>
</dbReference>
<evidence type="ECO:0000313" key="3">
    <source>
        <dbReference type="Proteomes" id="UP000067448"/>
    </source>
</evidence>
<keyword evidence="1" id="KW-1133">Transmembrane helix</keyword>
<dbReference type="EMBL" id="BCMM01000022">
    <property type="protein sequence ID" value="GAQ64341.1"/>
    <property type="molecule type" value="Genomic_DNA"/>
</dbReference>
<name>A0A124C4G5_STRSC</name>
<gene>
    <name evidence="2" type="ORF">SsS58_04734</name>
</gene>
<evidence type="ECO:0000256" key="1">
    <source>
        <dbReference type="SAM" id="Phobius"/>
    </source>
</evidence>
<sequence>MSDINLGPILSSINNLERQLERSVRSLGGQIEQVDGEVRDVKAVQAQTKDRLEVLYDKFLEFVGRTERIAAAQRAETRIVRINDEVEHKYGHHKVVRRTATGILQAFDTGLVQEETVRQVSEELMIQTPRYWLAPALVGLAAWAGDDEALCARAVEEAFRRSTSKTSLFFALILRRQGRQDASLRWLRHYLEGQDPRVLGREFQVILECVSQGAFGPPGRRLLTRTLEEWRKRLLDDDAVRAAQAGRWRQEIDSLRAPSAAADFPRLAEVCPQWAALDDVLARARAHEALLSRFRTLMESEILPAHNLEDTVDDILDNLVRNSDEEELPLQRELMLNQAIVRHDGDEEAARREADMRSEALEETRNYLSVQSVAALDPEAVGASPAAQRVAVASCQEWFAQAHAGFSRDYRAAVPPKIEIALRNTYGIGQGTQRFKLTTWTKPLTDDLPDLEASLTRHWSGYVDMYVKSLAYDYRSSLALLGAAVTAILVVFLGVHVGFALIAALAVGGTWGIVLHNRADAARTAQEQARELLSRHMTEAIGRLRGAHAELTDWQQQYWAADFVEAEARTFIASLNTATGAPSPFEGRVVGADD</sequence>
<reference evidence="3" key="1">
    <citation type="submission" date="2015-11" db="EMBL/GenBank/DDBJ databases">
        <authorList>
            <consortium name="Cross-ministerial Strategic Innovation Promotion Program (SIP) consortium"/>
            <person name="Tomihama T."/>
            <person name="Ikenaga M."/>
            <person name="Sakai M."/>
            <person name="Okubo T."/>
            <person name="Ikeda S."/>
        </authorList>
    </citation>
    <scope>NUCLEOTIDE SEQUENCE [LARGE SCALE GENOMIC DNA]</scope>
    <source>
        <strain evidence="3">S58</strain>
    </source>
</reference>
<comment type="caution">
    <text evidence="2">The sequence shown here is derived from an EMBL/GenBank/DDBJ whole genome shotgun (WGS) entry which is preliminary data.</text>
</comment>
<dbReference type="OrthoDB" id="3948624at2"/>
<dbReference type="AlphaFoldDB" id="A0A124C4G5"/>
<protein>
    <submittedName>
        <fullName evidence="2">Uncharacterized protein</fullName>
    </submittedName>
</protein>
<keyword evidence="1" id="KW-0472">Membrane</keyword>
<reference evidence="2 3" key="2">
    <citation type="journal article" date="2016" name="Genome Announc.">
        <title>Draft Genome Sequences of Streptomyces scabiei S58, Streptomyces turgidiscabies T45, and Streptomyces acidiscabies a10, the Pathogens of Potato Common Scab, Isolated in Japan.</title>
        <authorList>
            <person name="Tomihama T."/>
            <person name="Nishi Y."/>
            <person name="Sakai M."/>
            <person name="Ikenaga M."/>
            <person name="Okubo T."/>
            <person name="Ikeda S."/>
        </authorList>
    </citation>
    <scope>NUCLEOTIDE SEQUENCE [LARGE SCALE GENOMIC DNA]</scope>
    <source>
        <strain evidence="2 3">S58</strain>
    </source>
</reference>
<evidence type="ECO:0000313" key="2">
    <source>
        <dbReference type="EMBL" id="GAQ64341.1"/>
    </source>
</evidence>
<dbReference type="Proteomes" id="UP000067448">
    <property type="component" value="Unassembled WGS sequence"/>
</dbReference>